<accession>A0A256IL89</accession>
<protein>
    <submittedName>
        <fullName evidence="8">ABC transporter</fullName>
    </submittedName>
    <submittedName>
        <fullName evidence="9">ATP-binding cassette domain-containing protein</fullName>
    </submittedName>
</protein>
<evidence type="ECO:0000313" key="10">
    <source>
        <dbReference type="Proteomes" id="UP000216409"/>
    </source>
</evidence>
<dbReference type="InterPro" id="IPR027417">
    <property type="entry name" value="P-loop_NTPase"/>
</dbReference>
<dbReference type="EMBL" id="NHOW01000219">
    <property type="protein sequence ID" value="OYR57304.1"/>
    <property type="molecule type" value="Genomic_DNA"/>
</dbReference>
<dbReference type="Pfam" id="PF00005">
    <property type="entry name" value="ABC_tran"/>
    <property type="match status" value="2"/>
</dbReference>
<keyword evidence="5" id="KW-0029">Amino-acid transport</keyword>
<dbReference type="Gene3D" id="3.40.50.300">
    <property type="entry name" value="P-loop containing nucleotide triphosphate hydrolases"/>
    <property type="match status" value="2"/>
</dbReference>
<keyword evidence="9" id="KW-0614">Plasmid</keyword>
<dbReference type="AlphaFoldDB" id="A0A256IL89"/>
<feature type="domain" description="ABC transporter" evidence="7">
    <location>
        <begin position="6"/>
        <end position="242"/>
    </location>
</feature>
<organism evidence="8 10">
    <name type="scientific">Halorubrum ezzemoulense</name>
    <name type="common">Halorubrum chaoviator</name>
    <dbReference type="NCBI Taxonomy" id="337243"/>
    <lineage>
        <taxon>Archaea</taxon>
        <taxon>Methanobacteriati</taxon>
        <taxon>Methanobacteriota</taxon>
        <taxon>Stenosarchaea group</taxon>
        <taxon>Halobacteria</taxon>
        <taxon>Halobacteriales</taxon>
        <taxon>Haloferacaceae</taxon>
        <taxon>Halorubrum</taxon>
    </lineage>
</organism>
<keyword evidence="3" id="KW-0547">Nucleotide-binding</keyword>
<feature type="domain" description="ABC transporter" evidence="7">
    <location>
        <begin position="318"/>
        <end position="549"/>
    </location>
</feature>
<dbReference type="PANTHER" id="PTHR43820">
    <property type="entry name" value="HIGH-AFFINITY BRANCHED-CHAIN AMINO ACID TRANSPORT ATP-BINDING PROTEIN LIVF"/>
    <property type="match status" value="1"/>
</dbReference>
<dbReference type="EMBL" id="CP034941">
    <property type="protein sequence ID" value="QAY21565.1"/>
    <property type="molecule type" value="Genomic_DNA"/>
</dbReference>
<dbReference type="InterPro" id="IPR003439">
    <property type="entry name" value="ABC_transporter-like_ATP-bd"/>
</dbReference>
<proteinExistence type="inferred from homology"/>
<feature type="compositionally biased region" description="Low complexity" evidence="6">
    <location>
        <begin position="262"/>
        <end position="292"/>
    </location>
</feature>
<dbReference type="PANTHER" id="PTHR43820:SF4">
    <property type="entry name" value="HIGH-AFFINITY BRANCHED-CHAIN AMINO ACID TRANSPORT ATP-BINDING PROTEIN LIVF"/>
    <property type="match status" value="1"/>
</dbReference>
<geneLocation type="plasmid" evidence="9">
    <name>megaplasmid</name>
</geneLocation>
<dbReference type="InterPro" id="IPR052156">
    <property type="entry name" value="BCAA_Transport_ATP-bd_LivF"/>
</dbReference>
<reference evidence="11" key="4">
    <citation type="submission" date="2019-01" db="EMBL/GenBank/DDBJ databases">
        <title>Complete genome of Halorubrum ezzemoulense strain FB21.</title>
        <authorList>
            <person name="Feng Y."/>
            <person name="Louyakis A.S."/>
            <person name="Papke R.T."/>
            <person name="Gogarten J.P."/>
        </authorList>
    </citation>
    <scope>NUCLEOTIDE SEQUENCE [LARGE SCALE GENOMIC DNA]</scope>
    <source>
        <strain evidence="11">Fb21</strain>
        <plasmid evidence="11">megaPlasmid</plasmid>
    </source>
</reference>
<evidence type="ECO:0000256" key="6">
    <source>
        <dbReference type="SAM" id="MobiDB-lite"/>
    </source>
</evidence>
<dbReference type="GO" id="GO:0015807">
    <property type="term" value="P:L-amino acid transport"/>
    <property type="evidence" value="ECO:0007669"/>
    <property type="project" value="TreeGrafter"/>
</dbReference>
<dbReference type="InterPro" id="IPR003593">
    <property type="entry name" value="AAA+_ATPase"/>
</dbReference>
<reference evidence="8" key="2">
    <citation type="submission" date="2017-05" db="EMBL/GenBank/DDBJ databases">
        <authorList>
            <person name="Song R."/>
            <person name="Chenine A.L."/>
            <person name="Ruprecht R.M."/>
        </authorList>
    </citation>
    <scope>NUCLEOTIDE SEQUENCE</scope>
    <source>
        <strain evidence="8">LD3</strain>
    </source>
</reference>
<feature type="region of interest" description="Disordered" evidence="6">
    <location>
        <begin position="256"/>
        <end position="292"/>
    </location>
</feature>
<dbReference type="GO" id="GO:0015658">
    <property type="term" value="F:branched-chain amino acid transmembrane transporter activity"/>
    <property type="evidence" value="ECO:0007669"/>
    <property type="project" value="TreeGrafter"/>
</dbReference>
<evidence type="ECO:0000256" key="2">
    <source>
        <dbReference type="ARBA" id="ARBA00022448"/>
    </source>
</evidence>
<evidence type="ECO:0000313" key="11">
    <source>
        <dbReference type="Proteomes" id="UP000293073"/>
    </source>
</evidence>
<reference evidence="8 10" key="1">
    <citation type="journal article" date="2014" name="Front. Microbiol.">
        <title>Population and genomic analysis of the genus Halorubrum.</title>
        <authorList>
            <person name="Fullmer M.S."/>
            <person name="Soucy S.M."/>
            <person name="Swithers K.S."/>
            <person name="Makkay A.M."/>
            <person name="Wheeler R."/>
            <person name="Ventosa A."/>
            <person name="Gogarten J.P."/>
            <person name="Papke R.T."/>
        </authorList>
    </citation>
    <scope>NUCLEOTIDE SEQUENCE [LARGE SCALE GENOMIC DNA]</scope>
    <source>
        <strain evidence="8 10">LD3</strain>
    </source>
</reference>
<evidence type="ECO:0000256" key="4">
    <source>
        <dbReference type="ARBA" id="ARBA00022840"/>
    </source>
</evidence>
<dbReference type="RefSeq" id="WP_094580653.1">
    <property type="nucleotide sequence ID" value="NZ_CP034941.1"/>
</dbReference>
<dbReference type="Proteomes" id="UP000216409">
    <property type="component" value="Unassembled WGS sequence"/>
</dbReference>
<sequence>MTRPILSTEGLTKRFGSLVANDELSVTVEADTIHGIMGPNGSGKSTFFNTVTGFYRPDGGTVRFDGEDVTGWKPDEIARRGLARTFQIPSPFEDLTVRENLLAVFTGGLRSGVRVPDEKRSRADELLELLEIDHVADQEAGGVSGGQEKLLELGRILMLEPACVMLDEPTAGVNPSLRNRLLDHLETLNDRGTTFVIIEHDMRVIADVCDRVTVFNQGQVLVEGDFESVTSDERVRDAYLGGAADHDASLETLIEEEEETGSAAVDDAATDPTPAAAGGAVATGSAGASSGAAATGATASTASARSEVGAASDGESWLVGENLVSGYGNHRVVDGVSVESRDGVTCVFGPNGSGKSTLLKTLAGVVPAWEGTVRHRGTDLTGNRPAENVHRGVTMLPQDGGIFGNLTVRENLLLGGYTVDDGAVREERFDEVLSAFPELEGKLDEKGQSLSGGQQMMLSYGRAMMTGAEVYLLDEPSSGLAPSLIDQVFEMTRRLVESGAQVVLIEQNVREALRIADYVYILAQGQLQFEGTPDDLTDEDDLVELYLGLD</sequence>
<keyword evidence="4 9" id="KW-0067">ATP-binding</keyword>
<dbReference type="CDD" id="cd03219">
    <property type="entry name" value="ABC_Mj1267_LivG_branched"/>
    <property type="match status" value="1"/>
</dbReference>
<dbReference type="CDD" id="cd03224">
    <property type="entry name" value="ABC_TM1139_LivF_branched"/>
    <property type="match status" value="1"/>
</dbReference>
<dbReference type="Pfam" id="PF12399">
    <property type="entry name" value="BCA_ABC_TP_C"/>
    <property type="match status" value="1"/>
</dbReference>
<dbReference type="Proteomes" id="UP000293073">
    <property type="component" value="Plasmid megaplasmid"/>
</dbReference>
<dbReference type="GO" id="GO:0016887">
    <property type="term" value="F:ATP hydrolysis activity"/>
    <property type="evidence" value="ECO:0007669"/>
    <property type="project" value="InterPro"/>
</dbReference>
<name>A0A256IL89_HALEZ</name>
<dbReference type="SMART" id="SM00382">
    <property type="entry name" value="AAA"/>
    <property type="match status" value="2"/>
</dbReference>
<dbReference type="PROSITE" id="PS50893">
    <property type="entry name" value="ABC_TRANSPORTER_2"/>
    <property type="match status" value="2"/>
</dbReference>
<keyword evidence="2" id="KW-0813">Transport</keyword>
<evidence type="ECO:0000256" key="3">
    <source>
        <dbReference type="ARBA" id="ARBA00022741"/>
    </source>
</evidence>
<evidence type="ECO:0000259" key="7">
    <source>
        <dbReference type="PROSITE" id="PS50893"/>
    </source>
</evidence>
<dbReference type="InterPro" id="IPR032823">
    <property type="entry name" value="BCA_ABC_TP_C"/>
</dbReference>
<dbReference type="SUPFAM" id="SSF52540">
    <property type="entry name" value="P-loop containing nucleoside triphosphate hydrolases"/>
    <property type="match status" value="2"/>
</dbReference>
<gene>
    <name evidence="8" type="ORF">DJ83_17275</name>
    <name evidence="9" type="ORF">EO776_16415</name>
</gene>
<dbReference type="GeneID" id="301361434"/>
<reference evidence="9" key="3">
    <citation type="journal article" date="2019" name="Microbiol. Resour. Announc.">
        <title>Complete Genome Sequence of Halorubrum ezzemoulense Strain Fb21.</title>
        <authorList>
            <person name="Feng Y."/>
            <person name="Louyakis A.S."/>
            <person name="Makkay A.M."/>
            <person name="Guerrero R.O."/>
            <person name="Papke R.T."/>
            <person name="Gogarten J.P."/>
        </authorList>
    </citation>
    <scope>NUCLEOTIDE SEQUENCE</scope>
    <source>
        <strain evidence="9">Fb21</strain>
        <plasmid evidence="9">megaplasmid</plasmid>
    </source>
</reference>
<evidence type="ECO:0000313" key="9">
    <source>
        <dbReference type="EMBL" id="QAY21565.1"/>
    </source>
</evidence>
<evidence type="ECO:0000256" key="1">
    <source>
        <dbReference type="ARBA" id="ARBA00005417"/>
    </source>
</evidence>
<dbReference type="GO" id="GO:0005524">
    <property type="term" value="F:ATP binding"/>
    <property type="evidence" value="ECO:0007669"/>
    <property type="project" value="UniProtKB-KW"/>
</dbReference>
<dbReference type="KEGG" id="hezz:EO776_16415"/>
<geneLocation type="plasmid" evidence="11">
    <name>megaPlasmid</name>
</geneLocation>
<evidence type="ECO:0000256" key="5">
    <source>
        <dbReference type="ARBA" id="ARBA00022970"/>
    </source>
</evidence>
<comment type="similarity">
    <text evidence="1">Belongs to the ABC transporter superfamily.</text>
</comment>
<evidence type="ECO:0000313" key="8">
    <source>
        <dbReference type="EMBL" id="OYR57304.1"/>
    </source>
</evidence>